<sequence length="151" mass="17349">MLCLVALSGFNYLKYRDSLTKTQRRDIERAGSEIGADERHDIEMGNLSTIPPAAESETRVVDIEASSIEGSEGTPPLRRTEAEYEIVLDEEGRQYRFYTPSRCPLRTQRRVSNPPRTETKFEVVSDEEGRPYRFYSPPRFSPPNFIPFQLA</sequence>
<accession>A0ABR2QF34</accession>
<evidence type="ECO:0000313" key="1">
    <source>
        <dbReference type="EMBL" id="KAK8999267.1"/>
    </source>
</evidence>
<proteinExistence type="predicted"/>
<protein>
    <submittedName>
        <fullName evidence="1">Uncharacterized protein</fullName>
    </submittedName>
</protein>
<dbReference type="Proteomes" id="UP001396334">
    <property type="component" value="Unassembled WGS sequence"/>
</dbReference>
<reference evidence="1 2" key="1">
    <citation type="journal article" date="2024" name="G3 (Bethesda)">
        <title>Genome assembly of Hibiscus sabdariffa L. provides insights into metabolisms of medicinal natural products.</title>
        <authorList>
            <person name="Kim T."/>
        </authorList>
    </citation>
    <scope>NUCLEOTIDE SEQUENCE [LARGE SCALE GENOMIC DNA]</scope>
    <source>
        <strain evidence="1">TK-2024</strain>
        <tissue evidence="1">Old leaves</tissue>
    </source>
</reference>
<keyword evidence="2" id="KW-1185">Reference proteome</keyword>
<comment type="caution">
    <text evidence="1">The sequence shown here is derived from an EMBL/GenBank/DDBJ whole genome shotgun (WGS) entry which is preliminary data.</text>
</comment>
<name>A0ABR2QF34_9ROSI</name>
<dbReference type="EMBL" id="JBBPBN010000040">
    <property type="protein sequence ID" value="KAK8999267.1"/>
    <property type="molecule type" value="Genomic_DNA"/>
</dbReference>
<organism evidence="1 2">
    <name type="scientific">Hibiscus sabdariffa</name>
    <name type="common">roselle</name>
    <dbReference type="NCBI Taxonomy" id="183260"/>
    <lineage>
        <taxon>Eukaryota</taxon>
        <taxon>Viridiplantae</taxon>
        <taxon>Streptophyta</taxon>
        <taxon>Embryophyta</taxon>
        <taxon>Tracheophyta</taxon>
        <taxon>Spermatophyta</taxon>
        <taxon>Magnoliopsida</taxon>
        <taxon>eudicotyledons</taxon>
        <taxon>Gunneridae</taxon>
        <taxon>Pentapetalae</taxon>
        <taxon>rosids</taxon>
        <taxon>malvids</taxon>
        <taxon>Malvales</taxon>
        <taxon>Malvaceae</taxon>
        <taxon>Malvoideae</taxon>
        <taxon>Hibiscus</taxon>
    </lineage>
</organism>
<gene>
    <name evidence="1" type="ORF">V6N11_070443</name>
</gene>
<evidence type="ECO:0000313" key="2">
    <source>
        <dbReference type="Proteomes" id="UP001396334"/>
    </source>
</evidence>